<evidence type="ECO:0000256" key="11">
    <source>
        <dbReference type="ARBA" id="ARBA00022840"/>
    </source>
</evidence>
<dbReference type="GO" id="GO:0000155">
    <property type="term" value="F:phosphorelay sensor kinase activity"/>
    <property type="evidence" value="ECO:0007669"/>
    <property type="project" value="InterPro"/>
</dbReference>
<evidence type="ECO:0000256" key="9">
    <source>
        <dbReference type="ARBA" id="ARBA00022741"/>
    </source>
</evidence>
<dbReference type="SUPFAM" id="SSF47226">
    <property type="entry name" value="Histidine-containing phosphotransfer domain, HPT domain"/>
    <property type="match status" value="1"/>
</dbReference>
<dbReference type="FunFam" id="1.10.287.130:FF:000002">
    <property type="entry name" value="Two-component osmosensing histidine kinase"/>
    <property type="match status" value="1"/>
</dbReference>
<evidence type="ECO:0000256" key="12">
    <source>
        <dbReference type="ARBA" id="ARBA00022989"/>
    </source>
</evidence>
<feature type="domain" description="Histidine kinase" evidence="21">
    <location>
        <begin position="269"/>
        <end position="485"/>
    </location>
</feature>
<dbReference type="CDD" id="cd00088">
    <property type="entry name" value="HPT"/>
    <property type="match status" value="1"/>
</dbReference>
<keyword evidence="8 20" id="KW-0812">Transmembrane</keyword>
<evidence type="ECO:0000259" key="22">
    <source>
        <dbReference type="PROSITE" id="PS50110"/>
    </source>
</evidence>
<reference evidence="25" key="1">
    <citation type="submission" date="2021-01" db="EMBL/GenBank/DDBJ databases">
        <title>Whole genome shotgun sequence of Actinoplanes siamensis NBRC 109076.</title>
        <authorList>
            <person name="Komaki H."/>
            <person name="Tamura T."/>
        </authorList>
    </citation>
    <scope>NUCLEOTIDE SEQUENCE</scope>
    <source>
        <strain evidence="25">NBRC 109076</strain>
    </source>
</reference>
<keyword evidence="5" id="KW-1003">Cell membrane</keyword>
<dbReference type="InterPro" id="IPR008207">
    <property type="entry name" value="Sig_transdc_His_kin_Hpt_dom"/>
</dbReference>
<organism evidence="25 26">
    <name type="scientific">Actinoplanes siamensis</name>
    <dbReference type="NCBI Taxonomy" id="1223317"/>
    <lineage>
        <taxon>Bacteria</taxon>
        <taxon>Bacillati</taxon>
        <taxon>Actinomycetota</taxon>
        <taxon>Actinomycetes</taxon>
        <taxon>Micromonosporales</taxon>
        <taxon>Micromonosporaceae</taxon>
        <taxon>Actinoplanes</taxon>
    </lineage>
</organism>
<evidence type="ECO:0000256" key="14">
    <source>
        <dbReference type="ARBA" id="ARBA00023136"/>
    </source>
</evidence>
<evidence type="ECO:0000256" key="7">
    <source>
        <dbReference type="ARBA" id="ARBA00022679"/>
    </source>
</evidence>
<dbReference type="AlphaFoldDB" id="A0A919TLM7"/>
<dbReference type="PRINTS" id="PR00344">
    <property type="entry name" value="BCTRLSENSOR"/>
</dbReference>
<dbReference type="Pfam" id="PF00512">
    <property type="entry name" value="HisKA"/>
    <property type="match status" value="1"/>
</dbReference>
<dbReference type="Pfam" id="PF00672">
    <property type="entry name" value="HAMP"/>
    <property type="match status" value="1"/>
</dbReference>
<comment type="subunit">
    <text evidence="15">At low DSF concentrations, interacts with RpfF.</text>
</comment>
<evidence type="ECO:0000256" key="10">
    <source>
        <dbReference type="ARBA" id="ARBA00022777"/>
    </source>
</evidence>
<dbReference type="SMART" id="SM00448">
    <property type="entry name" value="REC"/>
    <property type="match status" value="1"/>
</dbReference>
<dbReference type="InterPro" id="IPR001789">
    <property type="entry name" value="Sig_transdc_resp-reg_receiver"/>
</dbReference>
<sequence length="789" mass="83148">MTERGDRITRWTVGRMLSAGFLFALLALAVVGTSAYVRIGALITEQQSMERSHDLLGFMGGLIDAVDGLARTTRDYQNPPSRAWERAFHDGSARVRQRLAGLRAKSAGDPGYQEFLNQVTPMIDQRIAAVDAALARHAASPAGGDLDPVIDLLKTRRDTQDKELTDSLAANRARAERTQRLIIGFSLGTAALVALAAGRLTRRITEPAREVTAAAQRVLDGDLSRRAEVTGPQELARMAEAVNASMTAMITAHDEAVAATAAKSAFLATMSHEIRTPMNAVIGMTGLLLDTDLDDKQRELVETVHASGGSLLVIINDVLDFSKIEAGELRLDERPFELRTAINQATSLVALTADAKGLHLSSHLAPDCPEVVCADAGRIRQILVNLLGNAVKFTHHGAVTVHVSADGPAIRIAVRDTGIGIPADRLDRLFRPFSQVDASIARNYEGTGLGLAISQRLAEAMGGGITVDSTPGLGSTFTVTLLLRPACLPEPPREPPADPGGRSLRVLVAEDNPINQRVAALLLERRGHRVELVPDGAAAVAAVHATRYDLILMDVQMPVLDGLAATERIRADPPAYGAPRIVALTANVMVDDQAAALRAGMDGFLAKPIQEPELDAVLAAAAQIRVAATALAAAPIALSEVARAGLAADAARAAAAAGTVLARAAGNAATESDTIRARVTGIAGATRADRVRLAEILHNFADRLPDTLDRMERAAATGDTRNLARLAHGLKGSAATLGAGRLAAICADLESLAHQRPAHSINLLRDLHTQAGEIRAVMAALSAELARAA</sequence>
<dbReference type="PROSITE" id="PS50109">
    <property type="entry name" value="HIS_KIN"/>
    <property type="match status" value="1"/>
</dbReference>
<feature type="modified residue" description="4-aspartylphosphate" evidence="19">
    <location>
        <position position="554"/>
    </location>
</feature>
<dbReference type="SMART" id="SM00304">
    <property type="entry name" value="HAMP"/>
    <property type="match status" value="1"/>
</dbReference>
<dbReference type="GO" id="GO:0005886">
    <property type="term" value="C:plasma membrane"/>
    <property type="evidence" value="ECO:0007669"/>
    <property type="project" value="UniProtKB-SubCell"/>
</dbReference>
<keyword evidence="12 20" id="KW-1133">Transmembrane helix</keyword>
<dbReference type="InterPro" id="IPR004358">
    <property type="entry name" value="Sig_transdc_His_kin-like_C"/>
</dbReference>
<evidence type="ECO:0000313" key="26">
    <source>
        <dbReference type="Proteomes" id="UP000629619"/>
    </source>
</evidence>
<evidence type="ECO:0000256" key="16">
    <source>
        <dbReference type="ARBA" id="ARBA00068150"/>
    </source>
</evidence>
<dbReference type="RefSeq" id="WP_239102895.1">
    <property type="nucleotide sequence ID" value="NZ_BOMW01000048.1"/>
</dbReference>
<dbReference type="SUPFAM" id="SSF52172">
    <property type="entry name" value="CheY-like"/>
    <property type="match status" value="1"/>
</dbReference>
<comment type="similarity">
    <text evidence="3">In the N-terminal section; belongs to the phytochrome family.</text>
</comment>
<dbReference type="SUPFAM" id="SSF158472">
    <property type="entry name" value="HAMP domain-like"/>
    <property type="match status" value="1"/>
</dbReference>
<evidence type="ECO:0000256" key="18">
    <source>
        <dbReference type="PROSITE-ProRule" id="PRU00110"/>
    </source>
</evidence>
<dbReference type="CDD" id="cd06225">
    <property type="entry name" value="HAMP"/>
    <property type="match status" value="1"/>
</dbReference>
<feature type="modified residue" description="Phosphohistidine" evidence="18">
    <location>
        <position position="728"/>
    </location>
</feature>
<evidence type="ECO:0000256" key="19">
    <source>
        <dbReference type="PROSITE-ProRule" id="PRU00169"/>
    </source>
</evidence>
<comment type="caution">
    <text evidence="25">The sequence shown here is derived from an EMBL/GenBank/DDBJ whole genome shotgun (WGS) entry which is preliminary data.</text>
</comment>
<keyword evidence="7" id="KW-0808">Transferase</keyword>
<accession>A0A919TLM7</accession>
<dbReference type="Proteomes" id="UP000629619">
    <property type="component" value="Unassembled WGS sequence"/>
</dbReference>
<dbReference type="GO" id="GO:0005524">
    <property type="term" value="F:ATP binding"/>
    <property type="evidence" value="ECO:0007669"/>
    <property type="project" value="UniProtKB-KW"/>
</dbReference>
<dbReference type="EC" id="2.7.13.3" evidence="4"/>
<evidence type="ECO:0000256" key="6">
    <source>
        <dbReference type="ARBA" id="ARBA00022553"/>
    </source>
</evidence>
<dbReference type="SUPFAM" id="SSF55874">
    <property type="entry name" value="ATPase domain of HSP90 chaperone/DNA topoisomerase II/histidine kinase"/>
    <property type="match status" value="1"/>
</dbReference>
<dbReference type="CDD" id="cd00082">
    <property type="entry name" value="HisKA"/>
    <property type="match status" value="1"/>
</dbReference>
<keyword evidence="6 19" id="KW-0597">Phosphoprotein</keyword>
<dbReference type="Gene3D" id="3.30.565.10">
    <property type="entry name" value="Histidine kinase-like ATPase, C-terminal domain"/>
    <property type="match status" value="1"/>
</dbReference>
<dbReference type="Pfam" id="PF01627">
    <property type="entry name" value="Hpt"/>
    <property type="match status" value="1"/>
</dbReference>
<feature type="transmembrane region" description="Helical" evidence="20">
    <location>
        <begin position="20"/>
        <end position="43"/>
    </location>
</feature>
<evidence type="ECO:0000256" key="5">
    <source>
        <dbReference type="ARBA" id="ARBA00022475"/>
    </source>
</evidence>
<evidence type="ECO:0000256" key="8">
    <source>
        <dbReference type="ARBA" id="ARBA00022692"/>
    </source>
</evidence>
<comment type="subcellular location">
    <subcellularLocation>
        <location evidence="2">Cell membrane</location>
        <topology evidence="2">Multi-pass membrane protein</topology>
    </subcellularLocation>
</comment>
<dbReference type="FunFam" id="3.30.565.10:FF:000010">
    <property type="entry name" value="Sensor histidine kinase RcsC"/>
    <property type="match status" value="1"/>
</dbReference>
<dbReference type="PROSITE" id="PS50894">
    <property type="entry name" value="HPT"/>
    <property type="match status" value="1"/>
</dbReference>
<dbReference type="CDD" id="cd16922">
    <property type="entry name" value="HATPase_EvgS-ArcB-TorS-like"/>
    <property type="match status" value="1"/>
</dbReference>
<protein>
    <recommendedName>
        <fullName evidence="17">Circadian input-output histidine kinase CikA</fullName>
        <ecNumber evidence="4">2.7.13.3</ecNumber>
    </recommendedName>
    <alternativeName>
        <fullName evidence="16">Sensory/regulatory protein RpfC</fullName>
    </alternativeName>
</protein>
<dbReference type="InterPro" id="IPR036097">
    <property type="entry name" value="HisK_dim/P_sf"/>
</dbReference>
<keyword evidence="10" id="KW-0418">Kinase</keyword>
<dbReference type="InterPro" id="IPR003661">
    <property type="entry name" value="HisK_dim/P_dom"/>
</dbReference>
<dbReference type="EMBL" id="BOMW01000048">
    <property type="protein sequence ID" value="GIF07386.1"/>
    <property type="molecule type" value="Genomic_DNA"/>
</dbReference>
<evidence type="ECO:0000256" key="3">
    <source>
        <dbReference type="ARBA" id="ARBA00006402"/>
    </source>
</evidence>
<evidence type="ECO:0000259" key="24">
    <source>
        <dbReference type="PROSITE" id="PS50894"/>
    </source>
</evidence>
<keyword evidence="14 20" id="KW-0472">Membrane</keyword>
<dbReference type="Gene3D" id="6.10.340.10">
    <property type="match status" value="1"/>
</dbReference>
<dbReference type="InterPro" id="IPR003660">
    <property type="entry name" value="HAMP_dom"/>
</dbReference>
<dbReference type="PANTHER" id="PTHR45339">
    <property type="entry name" value="HYBRID SIGNAL TRANSDUCTION HISTIDINE KINASE J"/>
    <property type="match status" value="1"/>
</dbReference>
<dbReference type="Gene3D" id="1.20.120.160">
    <property type="entry name" value="HPT domain"/>
    <property type="match status" value="1"/>
</dbReference>
<evidence type="ECO:0000256" key="2">
    <source>
        <dbReference type="ARBA" id="ARBA00004651"/>
    </source>
</evidence>
<dbReference type="SMART" id="SM00388">
    <property type="entry name" value="HisKA"/>
    <property type="match status" value="1"/>
</dbReference>
<proteinExistence type="inferred from homology"/>
<dbReference type="InterPro" id="IPR011006">
    <property type="entry name" value="CheY-like_superfamily"/>
</dbReference>
<gene>
    <name evidence="25" type="ORF">Asi03nite_49240</name>
</gene>
<dbReference type="SMART" id="SM00073">
    <property type="entry name" value="HPT"/>
    <property type="match status" value="1"/>
</dbReference>
<feature type="transmembrane region" description="Helical" evidence="20">
    <location>
        <begin position="181"/>
        <end position="200"/>
    </location>
</feature>
<dbReference type="InterPro" id="IPR036890">
    <property type="entry name" value="HATPase_C_sf"/>
</dbReference>
<keyword evidence="26" id="KW-1185">Reference proteome</keyword>
<evidence type="ECO:0000256" key="4">
    <source>
        <dbReference type="ARBA" id="ARBA00012438"/>
    </source>
</evidence>
<keyword evidence="13" id="KW-0902">Two-component regulatory system</keyword>
<name>A0A919TLM7_9ACTN</name>
<dbReference type="Pfam" id="PF02518">
    <property type="entry name" value="HATPase_c"/>
    <property type="match status" value="1"/>
</dbReference>
<keyword evidence="11" id="KW-0067">ATP-binding</keyword>
<dbReference type="InterPro" id="IPR005467">
    <property type="entry name" value="His_kinase_dom"/>
</dbReference>
<feature type="domain" description="Response regulatory" evidence="22">
    <location>
        <begin position="505"/>
        <end position="622"/>
    </location>
</feature>
<keyword evidence="9" id="KW-0547">Nucleotide-binding</keyword>
<dbReference type="Pfam" id="PF00072">
    <property type="entry name" value="Response_reg"/>
    <property type="match status" value="1"/>
</dbReference>
<evidence type="ECO:0000256" key="20">
    <source>
        <dbReference type="SAM" id="Phobius"/>
    </source>
</evidence>
<evidence type="ECO:0000256" key="17">
    <source>
        <dbReference type="ARBA" id="ARBA00074306"/>
    </source>
</evidence>
<evidence type="ECO:0000313" key="25">
    <source>
        <dbReference type="EMBL" id="GIF07386.1"/>
    </source>
</evidence>
<dbReference type="CDD" id="cd17546">
    <property type="entry name" value="REC_hyHK_CKI1_RcsC-like"/>
    <property type="match status" value="1"/>
</dbReference>
<feature type="domain" description="HAMP" evidence="23">
    <location>
        <begin position="202"/>
        <end position="254"/>
    </location>
</feature>
<dbReference type="PANTHER" id="PTHR45339:SF1">
    <property type="entry name" value="HYBRID SIGNAL TRANSDUCTION HISTIDINE KINASE J"/>
    <property type="match status" value="1"/>
</dbReference>
<dbReference type="InterPro" id="IPR036641">
    <property type="entry name" value="HPT_dom_sf"/>
</dbReference>
<evidence type="ECO:0000259" key="21">
    <source>
        <dbReference type="PROSITE" id="PS50109"/>
    </source>
</evidence>
<dbReference type="SMART" id="SM00387">
    <property type="entry name" value="HATPase_c"/>
    <property type="match status" value="1"/>
</dbReference>
<evidence type="ECO:0000256" key="15">
    <source>
        <dbReference type="ARBA" id="ARBA00064003"/>
    </source>
</evidence>
<evidence type="ECO:0000256" key="1">
    <source>
        <dbReference type="ARBA" id="ARBA00000085"/>
    </source>
</evidence>
<comment type="catalytic activity">
    <reaction evidence="1">
        <text>ATP + protein L-histidine = ADP + protein N-phospho-L-histidine.</text>
        <dbReference type="EC" id="2.7.13.3"/>
    </reaction>
</comment>
<evidence type="ECO:0000259" key="23">
    <source>
        <dbReference type="PROSITE" id="PS50885"/>
    </source>
</evidence>
<dbReference type="PROSITE" id="PS50885">
    <property type="entry name" value="HAMP"/>
    <property type="match status" value="1"/>
</dbReference>
<feature type="domain" description="HPt" evidence="24">
    <location>
        <begin position="689"/>
        <end position="789"/>
    </location>
</feature>
<dbReference type="Gene3D" id="1.10.287.130">
    <property type="match status" value="1"/>
</dbReference>
<dbReference type="SUPFAM" id="SSF47384">
    <property type="entry name" value="Homodimeric domain of signal transducing histidine kinase"/>
    <property type="match status" value="1"/>
</dbReference>
<evidence type="ECO:0000256" key="13">
    <source>
        <dbReference type="ARBA" id="ARBA00023012"/>
    </source>
</evidence>
<dbReference type="PROSITE" id="PS50110">
    <property type="entry name" value="RESPONSE_REGULATORY"/>
    <property type="match status" value="1"/>
</dbReference>
<dbReference type="InterPro" id="IPR003594">
    <property type="entry name" value="HATPase_dom"/>
</dbReference>
<dbReference type="Gene3D" id="3.40.50.2300">
    <property type="match status" value="1"/>
</dbReference>